<dbReference type="AlphaFoldDB" id="A0A4V0YAX3"/>
<evidence type="ECO:0000313" key="10">
    <source>
        <dbReference type="Proteomes" id="UP000293589"/>
    </source>
</evidence>
<dbReference type="Proteomes" id="UP000293589">
    <property type="component" value="Chromosome"/>
</dbReference>
<evidence type="ECO:0000256" key="3">
    <source>
        <dbReference type="ARBA" id="ARBA00022475"/>
    </source>
</evidence>
<dbReference type="InterPro" id="IPR002656">
    <property type="entry name" value="Acyl_transf_3_dom"/>
</dbReference>
<evidence type="ECO:0000256" key="1">
    <source>
        <dbReference type="ARBA" id="ARBA00004651"/>
    </source>
</evidence>
<feature type="transmembrane region" description="Helical" evidence="7">
    <location>
        <begin position="213"/>
        <end position="235"/>
    </location>
</feature>
<feature type="transmembrane region" description="Helical" evidence="7">
    <location>
        <begin position="173"/>
        <end position="192"/>
    </location>
</feature>
<evidence type="ECO:0000256" key="4">
    <source>
        <dbReference type="ARBA" id="ARBA00022692"/>
    </source>
</evidence>
<evidence type="ECO:0000256" key="6">
    <source>
        <dbReference type="ARBA" id="ARBA00023136"/>
    </source>
</evidence>
<evidence type="ECO:0000313" key="9">
    <source>
        <dbReference type="EMBL" id="QAY32252.1"/>
    </source>
</evidence>
<dbReference type="GO" id="GO:0016413">
    <property type="term" value="F:O-acetyltransferase activity"/>
    <property type="evidence" value="ECO:0007669"/>
    <property type="project" value="TreeGrafter"/>
</dbReference>
<accession>A0A4V0YAX3</accession>
<evidence type="ECO:0000256" key="7">
    <source>
        <dbReference type="SAM" id="Phobius"/>
    </source>
</evidence>
<proteinExistence type="inferred from homology"/>
<evidence type="ECO:0000259" key="8">
    <source>
        <dbReference type="Pfam" id="PF01757"/>
    </source>
</evidence>
<keyword evidence="9" id="KW-0808">Transferase</keyword>
<keyword evidence="9" id="KW-0012">Acyltransferase</keyword>
<dbReference type="PANTHER" id="PTHR40074:SF2">
    <property type="entry name" value="O-ACETYLTRANSFERASE WECH"/>
    <property type="match status" value="1"/>
</dbReference>
<feature type="transmembrane region" description="Helical" evidence="7">
    <location>
        <begin position="281"/>
        <end position="300"/>
    </location>
</feature>
<feature type="transmembrane region" description="Helical" evidence="7">
    <location>
        <begin position="241"/>
        <end position="261"/>
    </location>
</feature>
<feature type="transmembrane region" description="Helical" evidence="7">
    <location>
        <begin position="50"/>
        <end position="70"/>
    </location>
</feature>
<keyword evidence="5 7" id="KW-1133">Transmembrane helix</keyword>
<name>A0A4V0YAX3_9BIFI</name>
<dbReference type="Pfam" id="PF01757">
    <property type="entry name" value="Acyl_transf_3"/>
    <property type="match status" value="1"/>
</dbReference>
<sequence length="344" mass="39237">MTSSAVPIKHPRLFYLDFIRALAAILIIITHYNNPYMSSRPIFVYEPFGVYVGGLGVSLFLIISGAALMYTYGDDEKINLKTFYQKRFLSIYPMFWIAFVIANAYLFLRNNGHVSTNAPVWSLIFSVLGIDGLIANTSIPTFYTLGEWFLGFILLFYIIFPILMWGIKEHPKVSALTIFVLFIGTILFRPNIYGLPNDILITTRLPELAFGMYFIKYIQHVGYTSLGISISLLLLQEFYPILPNSLALPIVGISSFLVLTWTADHIKHKSIQTPFKSIAKYSYSIFLVHHVIISQVFTFIDSSQLSTIGTYLLFFIDCLLISFFSLLLFFIEKKIVSYCRNLAS</sequence>
<keyword evidence="6 7" id="KW-0472">Membrane</keyword>
<dbReference type="PANTHER" id="PTHR40074">
    <property type="entry name" value="O-ACETYLTRANSFERASE WECH"/>
    <property type="match status" value="1"/>
</dbReference>
<protein>
    <submittedName>
        <fullName evidence="9">Acyltransferase</fullName>
    </submittedName>
</protein>
<feature type="transmembrane region" description="Helical" evidence="7">
    <location>
        <begin position="91"/>
        <end position="108"/>
    </location>
</feature>
<feature type="transmembrane region" description="Helical" evidence="7">
    <location>
        <begin position="12"/>
        <end position="30"/>
    </location>
</feature>
<comment type="subcellular location">
    <subcellularLocation>
        <location evidence="1">Cell membrane</location>
        <topology evidence="1">Multi-pass membrane protein</topology>
    </subcellularLocation>
</comment>
<evidence type="ECO:0000256" key="2">
    <source>
        <dbReference type="ARBA" id="ARBA00007400"/>
    </source>
</evidence>
<dbReference type="EMBL" id="CP035464">
    <property type="protein sequence ID" value="QAY32252.1"/>
    <property type="molecule type" value="Genomic_DNA"/>
</dbReference>
<feature type="transmembrane region" description="Helical" evidence="7">
    <location>
        <begin position="120"/>
        <end position="136"/>
    </location>
</feature>
<feature type="transmembrane region" description="Helical" evidence="7">
    <location>
        <begin position="312"/>
        <end position="331"/>
    </location>
</feature>
<keyword evidence="3" id="KW-1003">Cell membrane</keyword>
<dbReference type="GO" id="GO:0005886">
    <property type="term" value="C:plasma membrane"/>
    <property type="evidence" value="ECO:0007669"/>
    <property type="project" value="UniProtKB-SubCell"/>
</dbReference>
<dbReference type="RefSeq" id="WP_129236790.1">
    <property type="nucleotide sequence ID" value="NZ_CP035464.1"/>
</dbReference>
<feature type="transmembrane region" description="Helical" evidence="7">
    <location>
        <begin position="148"/>
        <end position="167"/>
    </location>
</feature>
<dbReference type="GO" id="GO:0009246">
    <property type="term" value="P:enterobacterial common antigen biosynthetic process"/>
    <property type="evidence" value="ECO:0007669"/>
    <property type="project" value="TreeGrafter"/>
</dbReference>
<keyword evidence="4 7" id="KW-0812">Transmembrane</keyword>
<evidence type="ECO:0000256" key="5">
    <source>
        <dbReference type="ARBA" id="ARBA00022989"/>
    </source>
</evidence>
<comment type="similarity">
    <text evidence="2">Belongs to the acyltransferase 3 family.</text>
</comment>
<gene>
    <name evidence="9" type="ORF">ESN35_01445</name>
</gene>
<feature type="domain" description="Acyltransferase 3" evidence="8">
    <location>
        <begin position="15"/>
        <end position="324"/>
    </location>
</feature>
<organism evidence="9 10">
    <name type="scientific">Bifidobacterium pullorum subsp. gallinarum</name>
    <dbReference type="NCBI Taxonomy" id="78344"/>
    <lineage>
        <taxon>Bacteria</taxon>
        <taxon>Bacillati</taxon>
        <taxon>Actinomycetota</taxon>
        <taxon>Actinomycetes</taxon>
        <taxon>Bifidobacteriales</taxon>
        <taxon>Bifidobacteriaceae</taxon>
        <taxon>Bifidobacterium</taxon>
    </lineage>
</organism>
<dbReference type="KEGG" id="bgx:ESN35_01445"/>
<reference evidence="9 10" key="1">
    <citation type="submission" date="2019-01" db="EMBL/GenBank/DDBJ databases">
        <title>Complete genome sequence of Bifidobacterium gallinarum CACC 514.</title>
        <authorList>
            <person name="Jung M."/>
        </authorList>
    </citation>
    <scope>NUCLEOTIDE SEQUENCE [LARGE SCALE GENOMIC DNA]</scope>
    <source>
        <strain evidence="9 10">CACC 514</strain>
    </source>
</reference>